<feature type="transmembrane region" description="Helical" evidence="7">
    <location>
        <begin position="884"/>
        <end position="905"/>
    </location>
</feature>
<feature type="transmembrane region" description="Helical" evidence="7">
    <location>
        <begin position="1040"/>
        <end position="1060"/>
    </location>
</feature>
<organism evidence="9 10">
    <name type="scientific">Dermatophagoides pteronyssinus</name>
    <name type="common">European house dust mite</name>
    <dbReference type="NCBI Taxonomy" id="6956"/>
    <lineage>
        <taxon>Eukaryota</taxon>
        <taxon>Metazoa</taxon>
        <taxon>Ecdysozoa</taxon>
        <taxon>Arthropoda</taxon>
        <taxon>Chelicerata</taxon>
        <taxon>Arachnida</taxon>
        <taxon>Acari</taxon>
        <taxon>Acariformes</taxon>
        <taxon>Sarcoptiformes</taxon>
        <taxon>Astigmata</taxon>
        <taxon>Psoroptidia</taxon>
        <taxon>Analgoidea</taxon>
        <taxon>Pyroglyphidae</taxon>
        <taxon>Dermatophagoidinae</taxon>
        <taxon>Dermatophagoides</taxon>
    </lineage>
</organism>
<dbReference type="InterPro" id="IPR003591">
    <property type="entry name" value="Leu-rich_rpt_typical-subtyp"/>
</dbReference>
<reference evidence="9 10" key="1">
    <citation type="journal article" date="2018" name="J. Allergy Clin. Immunol.">
        <title>High-quality assembly of Dermatophagoides pteronyssinus genome and transcriptome reveals a wide range of novel allergens.</title>
        <authorList>
            <person name="Liu X.Y."/>
            <person name="Yang K.Y."/>
            <person name="Wang M.Q."/>
            <person name="Kwok J.S."/>
            <person name="Zeng X."/>
            <person name="Yang Z."/>
            <person name="Xiao X.J."/>
            <person name="Lau C.P."/>
            <person name="Li Y."/>
            <person name="Huang Z.M."/>
            <person name="Ba J.G."/>
            <person name="Yim A.K."/>
            <person name="Ouyang C.Y."/>
            <person name="Ngai S.M."/>
            <person name="Chan T.F."/>
            <person name="Leung E.L."/>
            <person name="Liu L."/>
            <person name="Liu Z.G."/>
            <person name="Tsui S.K."/>
        </authorList>
    </citation>
    <scope>NUCLEOTIDE SEQUENCE [LARGE SCALE GENOMIC DNA]</scope>
    <source>
        <strain evidence="9">Derp</strain>
    </source>
</reference>
<keyword evidence="1" id="KW-0433">Leucine-rich repeat</keyword>
<feature type="compositionally biased region" description="Low complexity" evidence="6">
    <location>
        <begin position="566"/>
        <end position="593"/>
    </location>
</feature>
<dbReference type="InterPro" id="IPR003599">
    <property type="entry name" value="Ig_sub"/>
</dbReference>
<keyword evidence="4" id="KW-1015">Disulfide bond</keyword>
<dbReference type="SMART" id="SM00409">
    <property type="entry name" value="IG"/>
    <property type="match status" value="1"/>
</dbReference>
<name>A0ABQ8JUR3_DERPT</name>
<dbReference type="PANTHER" id="PTHR45842">
    <property type="entry name" value="SYNAPTIC ADHESION-LIKE MOLECULE SALM"/>
    <property type="match status" value="1"/>
</dbReference>
<evidence type="ECO:0000256" key="7">
    <source>
        <dbReference type="SAM" id="Phobius"/>
    </source>
</evidence>
<protein>
    <submittedName>
        <fullName evidence="9">Leucine rich repeat C-terminal domain</fullName>
    </submittedName>
</protein>
<sequence>MTCPQVCSCIWRNGKQTTICENQNLISIPNQISQSTQVLDLNQNNFQILPSKAFQERGLINLQKLFIPKCKLGAIADDAFYQLTNLVELDLSDNLLTHVPVKALANATNLRRLLLNNNHIATITAESFAALSSLKFLNLSGCKTHTIEARAFYGLRDLEYLYLHDNQLTTLPYAVVADLPALYSFELYRNPWQCNCEMRPTREWMIRNNVGQSIPATCDLPIRLSGLMWNSLDLDDFACQPDIITTTVEVAKVVGSNATLSCTVKGIPEPKVFWYMDHGYYNISSQRSHKYHLAEERTEGTVNSLLTIIGLDMNDDGTSFICSAENRAGIKSKNFTVYVVPSSAFGVPSNWSKVELAGGVLGLLITLVLAFVVITLILIRSKRFHFYGSSSKSINTGSGNTGGTDSLEKKKSLNKMFGQNGTAIYPTSNGTISGTYNGMQQHALSMLGLDGIDKKPEIFLKPDLLVPGNMDNTKSNTQMIMSAQTTNGYELNHFGLNNNNNNNNSHPGHHLTFTNDVLNGSSHQDTLFVTQDPGYLQNDHQQQMSGLYRAVMVNPTTVITNGSGGSSATMTLSSSTTTTTAPHTNSSTMTYNTSTPPINGAIFNGNNASPPSSTAFMLSSAPNLLYTNQYLSQYDLNNQQQQQQHHHRLATPPNHQFFSQHHQQQPQQQQFISNTNRQISTNPSPSPLLISYGNPAFITDSAASINGFICMDANNDHCNTTTMMYNDISGDDDEVFRTTINPSMILEPLPMFPQLPRQSTLLTSTSRPNLLTMEESLYGIRQRTIPTPVNPIQPSFVTMAPMQMAPPAPNHHQQQQHQSIYGVTTVGKSRWQTMTPNYPFRQQQPQMTASTSLSNIRCSPDEGYGEESSSGGGGGGGNVSGNGVFYFFIFIISFTYFSIDPYLFISNSSTGLYFGNLTNYVSRFLRKSSLPSSTKTKTTTNSKQNHRYLSLFQMIVLIVHLIMMTKSFQNFLFALNDDQIILSGSFKPITYFIFRFFIIIFQLNKFYFYLICLLFGQQLFRILCHPLYRKLDQSKQIAKLLIIGIIVYNIMLYIIFYLFIIPVELKTKENINDFIQVSLGFLEKNNHDPMIIMITIYIIILTKHYFNHMIDWIKTTENITAENIIQIKPLIYRLIKNLDQFYRLSSLWIWLKQIFNIISIIFTFVYLVLRNEDDINSLTGFLIFDFLRDLLLEFIYFHFTGHLSDIYDKFYDILIKFCLLKHSTTFINQQQQQQQRHQQQY</sequence>
<dbReference type="InterPro" id="IPR050467">
    <property type="entry name" value="LRFN"/>
</dbReference>
<dbReference type="InterPro" id="IPR007110">
    <property type="entry name" value="Ig-like_dom"/>
</dbReference>
<dbReference type="PROSITE" id="PS51450">
    <property type="entry name" value="LRR"/>
    <property type="match status" value="2"/>
</dbReference>
<dbReference type="InterPro" id="IPR013783">
    <property type="entry name" value="Ig-like_fold"/>
</dbReference>
<feature type="region of interest" description="Disordered" evidence="6">
    <location>
        <begin position="564"/>
        <end position="593"/>
    </location>
</feature>
<feature type="transmembrane region" description="Helical" evidence="7">
    <location>
        <begin position="1181"/>
        <end position="1199"/>
    </location>
</feature>
<keyword evidence="5" id="KW-0325">Glycoprotein</keyword>
<evidence type="ECO:0000256" key="5">
    <source>
        <dbReference type="ARBA" id="ARBA00023180"/>
    </source>
</evidence>
<dbReference type="SMART" id="SM00369">
    <property type="entry name" value="LRR_TYP"/>
    <property type="match status" value="6"/>
</dbReference>
<keyword evidence="7" id="KW-0812">Transmembrane</keyword>
<reference evidence="9 10" key="2">
    <citation type="journal article" date="2022" name="Mol. Biol. Evol.">
        <title>Comparative Genomics Reveals Insights into the Divergent Evolution of Astigmatic Mites and Household Pest Adaptations.</title>
        <authorList>
            <person name="Xiong Q."/>
            <person name="Wan A.T."/>
            <person name="Liu X."/>
            <person name="Fung C.S."/>
            <person name="Xiao X."/>
            <person name="Malainual N."/>
            <person name="Hou J."/>
            <person name="Wang L."/>
            <person name="Wang M."/>
            <person name="Yang K.Y."/>
            <person name="Cui Y."/>
            <person name="Leung E.L."/>
            <person name="Nong W."/>
            <person name="Shin S.K."/>
            <person name="Au S.W."/>
            <person name="Jeong K.Y."/>
            <person name="Chew F.T."/>
            <person name="Hui J.H."/>
            <person name="Leung T.F."/>
            <person name="Tungtrongchitr A."/>
            <person name="Zhong N."/>
            <person name="Liu Z."/>
            <person name="Tsui S.K."/>
        </authorList>
    </citation>
    <scope>NUCLEOTIDE SEQUENCE [LARGE SCALE GENOMIC DNA]</scope>
    <source>
        <strain evidence="9">Derp</strain>
    </source>
</reference>
<keyword evidence="7" id="KW-0472">Membrane</keyword>
<evidence type="ECO:0000256" key="1">
    <source>
        <dbReference type="ARBA" id="ARBA00022614"/>
    </source>
</evidence>
<dbReference type="SUPFAM" id="SSF48726">
    <property type="entry name" value="Immunoglobulin"/>
    <property type="match status" value="1"/>
</dbReference>
<dbReference type="InterPro" id="IPR032675">
    <property type="entry name" value="LRR_dom_sf"/>
</dbReference>
<dbReference type="Pfam" id="PF07679">
    <property type="entry name" value="I-set"/>
    <property type="match status" value="1"/>
</dbReference>
<evidence type="ECO:0000256" key="3">
    <source>
        <dbReference type="ARBA" id="ARBA00022737"/>
    </source>
</evidence>
<dbReference type="Gene3D" id="3.80.10.10">
    <property type="entry name" value="Ribonuclease Inhibitor"/>
    <property type="match status" value="2"/>
</dbReference>
<feature type="compositionally biased region" description="Polar residues" evidence="6">
    <location>
        <begin position="842"/>
        <end position="857"/>
    </location>
</feature>
<gene>
    <name evidence="9" type="primary">kek2_3</name>
    <name evidence="9" type="ORF">DERP_010949</name>
</gene>
<evidence type="ECO:0000313" key="9">
    <source>
        <dbReference type="EMBL" id="KAH9426381.1"/>
    </source>
</evidence>
<evidence type="ECO:0000256" key="2">
    <source>
        <dbReference type="ARBA" id="ARBA00022729"/>
    </source>
</evidence>
<feature type="region of interest" description="Disordered" evidence="6">
    <location>
        <begin position="638"/>
        <end position="671"/>
    </location>
</feature>
<dbReference type="InterPro" id="IPR003598">
    <property type="entry name" value="Ig_sub2"/>
</dbReference>
<keyword evidence="2" id="KW-0732">Signal</keyword>
<feature type="region of interest" description="Disordered" evidence="6">
    <location>
        <begin position="842"/>
        <end position="874"/>
    </location>
</feature>
<dbReference type="PANTHER" id="PTHR45842:SF12">
    <property type="entry name" value="KEKKON 5, ISOFORM A"/>
    <property type="match status" value="1"/>
</dbReference>
<keyword evidence="7" id="KW-1133">Transmembrane helix</keyword>
<keyword evidence="10" id="KW-1185">Reference proteome</keyword>
<dbReference type="SUPFAM" id="SSF52058">
    <property type="entry name" value="L domain-like"/>
    <property type="match status" value="1"/>
</dbReference>
<feature type="transmembrane region" description="Helical" evidence="7">
    <location>
        <begin position="356"/>
        <end position="379"/>
    </location>
</feature>
<evidence type="ECO:0000313" key="10">
    <source>
        <dbReference type="Proteomes" id="UP000887458"/>
    </source>
</evidence>
<accession>A0ABQ8JUR3</accession>
<proteinExistence type="predicted"/>
<dbReference type="InterPro" id="IPR001611">
    <property type="entry name" value="Leu-rich_rpt"/>
</dbReference>
<comment type="caution">
    <text evidence="9">The sequence shown here is derived from an EMBL/GenBank/DDBJ whole genome shotgun (WGS) entry which is preliminary data.</text>
</comment>
<dbReference type="EMBL" id="NJHN03000010">
    <property type="protein sequence ID" value="KAH9426381.1"/>
    <property type="molecule type" value="Genomic_DNA"/>
</dbReference>
<dbReference type="Proteomes" id="UP000887458">
    <property type="component" value="Unassembled WGS sequence"/>
</dbReference>
<evidence type="ECO:0000259" key="8">
    <source>
        <dbReference type="PROSITE" id="PS50835"/>
    </source>
</evidence>
<feature type="transmembrane region" description="Helical" evidence="7">
    <location>
        <begin position="1147"/>
        <end position="1169"/>
    </location>
</feature>
<dbReference type="InterPro" id="IPR036179">
    <property type="entry name" value="Ig-like_dom_sf"/>
</dbReference>
<evidence type="ECO:0000256" key="6">
    <source>
        <dbReference type="SAM" id="MobiDB-lite"/>
    </source>
</evidence>
<feature type="transmembrane region" description="Helical" evidence="7">
    <location>
        <begin position="1089"/>
        <end position="1106"/>
    </location>
</feature>
<feature type="compositionally biased region" description="Low complexity" evidence="6">
    <location>
        <begin position="652"/>
        <end position="671"/>
    </location>
</feature>
<feature type="transmembrane region" description="Helical" evidence="7">
    <location>
        <begin position="948"/>
        <end position="968"/>
    </location>
</feature>
<evidence type="ECO:0000256" key="4">
    <source>
        <dbReference type="ARBA" id="ARBA00023157"/>
    </source>
</evidence>
<feature type="domain" description="Ig-like" evidence="8">
    <location>
        <begin position="241"/>
        <end position="336"/>
    </location>
</feature>
<dbReference type="InterPro" id="IPR013098">
    <property type="entry name" value="Ig_I-set"/>
</dbReference>
<dbReference type="InterPro" id="IPR000483">
    <property type="entry name" value="Cys-rich_flank_reg_C"/>
</dbReference>
<dbReference type="SMART" id="SM00082">
    <property type="entry name" value="LRRCT"/>
    <property type="match status" value="1"/>
</dbReference>
<dbReference type="Gene3D" id="2.60.40.10">
    <property type="entry name" value="Immunoglobulins"/>
    <property type="match status" value="1"/>
</dbReference>
<keyword evidence="3" id="KW-0677">Repeat</keyword>
<dbReference type="SMART" id="SM00408">
    <property type="entry name" value="IGc2"/>
    <property type="match status" value="1"/>
</dbReference>
<dbReference type="PROSITE" id="PS50835">
    <property type="entry name" value="IG_LIKE"/>
    <property type="match status" value="1"/>
</dbReference>
<dbReference type="Pfam" id="PF13855">
    <property type="entry name" value="LRR_8"/>
    <property type="match status" value="2"/>
</dbReference>